<feature type="compositionally biased region" description="Polar residues" evidence="1">
    <location>
        <begin position="26"/>
        <end position="50"/>
    </location>
</feature>
<keyword evidence="3" id="KW-1185">Reference proteome</keyword>
<dbReference type="AlphaFoldDB" id="A0A9Q0ANR7"/>
<gene>
    <name evidence="2" type="ORF">JX265_006834</name>
</gene>
<organism evidence="2 3">
    <name type="scientific">Neoarthrinium moseri</name>
    <dbReference type="NCBI Taxonomy" id="1658444"/>
    <lineage>
        <taxon>Eukaryota</taxon>
        <taxon>Fungi</taxon>
        <taxon>Dikarya</taxon>
        <taxon>Ascomycota</taxon>
        <taxon>Pezizomycotina</taxon>
        <taxon>Sordariomycetes</taxon>
        <taxon>Xylariomycetidae</taxon>
        <taxon>Amphisphaeriales</taxon>
        <taxon>Apiosporaceae</taxon>
        <taxon>Neoarthrinium</taxon>
    </lineage>
</organism>
<dbReference type="Proteomes" id="UP000829685">
    <property type="component" value="Unassembled WGS sequence"/>
</dbReference>
<name>A0A9Q0ANR7_9PEZI</name>
<feature type="compositionally biased region" description="Low complexity" evidence="1">
    <location>
        <begin position="122"/>
        <end position="144"/>
    </location>
</feature>
<evidence type="ECO:0000313" key="2">
    <source>
        <dbReference type="EMBL" id="KAI1868855.1"/>
    </source>
</evidence>
<protein>
    <submittedName>
        <fullName evidence="2">Uncharacterized protein</fullName>
    </submittedName>
</protein>
<dbReference type="EMBL" id="JAFIMR010000016">
    <property type="protein sequence ID" value="KAI1868855.1"/>
    <property type="molecule type" value="Genomic_DNA"/>
</dbReference>
<feature type="region of interest" description="Disordered" evidence="1">
    <location>
        <begin position="23"/>
        <end position="50"/>
    </location>
</feature>
<proteinExistence type="predicted"/>
<evidence type="ECO:0000256" key="1">
    <source>
        <dbReference type="SAM" id="MobiDB-lite"/>
    </source>
</evidence>
<sequence length="176" mass="18034">MVGVGGVKEDICYTSQELLSTAGAGKNTTRTNGSRNEEPQSANQMSATNPITSRVTDPVFLDSICADSAVSPAVRMDLAELLVVCTSTMSQSNAEKIANAQSNLPLPEEPPVKSDWKSADPSTVNVGSGGVSSDVSTGAGSSSGLREPASKGDVDLSKVGRQGHDNLDGPPKDAAK</sequence>
<reference evidence="2" key="1">
    <citation type="submission" date="2021-03" db="EMBL/GenBank/DDBJ databases">
        <title>Revisited historic fungal species revealed as producer of novel bioactive compounds through whole genome sequencing and comparative genomics.</title>
        <authorList>
            <person name="Vignolle G.A."/>
            <person name="Hochenegger N."/>
            <person name="Mach R.L."/>
            <person name="Mach-Aigner A.R."/>
            <person name="Javad Rahimi M."/>
            <person name="Salim K.A."/>
            <person name="Chan C.M."/>
            <person name="Lim L.B.L."/>
            <person name="Cai F."/>
            <person name="Druzhinina I.S."/>
            <person name="U'Ren J.M."/>
            <person name="Derntl C."/>
        </authorList>
    </citation>
    <scope>NUCLEOTIDE SEQUENCE</scope>
    <source>
        <strain evidence="2">TUCIM 5799</strain>
    </source>
</reference>
<comment type="caution">
    <text evidence="2">The sequence shown here is derived from an EMBL/GenBank/DDBJ whole genome shotgun (WGS) entry which is preliminary data.</text>
</comment>
<accession>A0A9Q0ANR7</accession>
<feature type="region of interest" description="Disordered" evidence="1">
    <location>
        <begin position="96"/>
        <end position="176"/>
    </location>
</feature>
<evidence type="ECO:0000313" key="3">
    <source>
        <dbReference type="Proteomes" id="UP000829685"/>
    </source>
</evidence>
<feature type="compositionally biased region" description="Basic and acidic residues" evidence="1">
    <location>
        <begin position="148"/>
        <end position="176"/>
    </location>
</feature>